<feature type="compositionally biased region" description="Polar residues" evidence="1">
    <location>
        <begin position="19"/>
        <end position="34"/>
    </location>
</feature>
<feature type="compositionally biased region" description="Basic and acidic residues" evidence="1">
    <location>
        <begin position="760"/>
        <end position="769"/>
    </location>
</feature>
<feature type="region of interest" description="Disordered" evidence="1">
    <location>
        <begin position="290"/>
        <end position="318"/>
    </location>
</feature>
<feature type="region of interest" description="Disordered" evidence="1">
    <location>
        <begin position="635"/>
        <end position="662"/>
    </location>
</feature>
<proteinExistence type="predicted"/>
<feature type="compositionally biased region" description="Basic and acidic residues" evidence="1">
    <location>
        <begin position="741"/>
        <end position="753"/>
    </location>
</feature>
<name>A0A427Y0N5_9TREE</name>
<dbReference type="OrthoDB" id="3353982at2759"/>
<feature type="region of interest" description="Disordered" evidence="1">
    <location>
        <begin position="19"/>
        <end position="70"/>
    </location>
</feature>
<protein>
    <recommendedName>
        <fullName evidence="4">F-box domain-containing protein</fullName>
    </recommendedName>
</protein>
<reference evidence="2 3" key="1">
    <citation type="submission" date="2018-11" db="EMBL/GenBank/DDBJ databases">
        <title>Genome sequence of Apiotrichum porosum DSM 27194.</title>
        <authorList>
            <person name="Aliyu H."/>
            <person name="Gorte O."/>
            <person name="Ochsenreither K."/>
        </authorList>
    </citation>
    <scope>NUCLEOTIDE SEQUENCE [LARGE SCALE GENOMIC DNA]</scope>
    <source>
        <strain evidence="2 3">DSM 27194</strain>
    </source>
</reference>
<keyword evidence="3" id="KW-1185">Reference proteome</keyword>
<dbReference type="AlphaFoldDB" id="A0A427Y0N5"/>
<sequence length="769" mass="84271">MSTPGREDPAAHRNLATATRAAQESTATGDNAATLTVVPRLDHPGSLNPSNSTTPLGHDDHGDLDPAASLSNLPPELLDLVLSHVEPEHRTRTALSLAIATGHSPSQRAIWKHVVVNRGPQLMPLWKKLMLEKKKGRSGGCELARTFSQESWRGDADILNNVLRCLPRLQTILLNMGTNFAPEHLTELFEKPRDVQRIEMRFRPYVEQATYYQFLKGSYFDTAITTLYRLWPETPEFTKLSIVQDVPPRKTAPPTRDHSVVASLTGSMTDLRLDSTSVPGPSPLATAAAIAAAEADGDASDSEEGDSSTPPSSVDETETLEAKGYTRQGPFPYLGASLQHAKPTSFAQPIVFFDTECLARFGASPVAKHIDHLRLRIPSRTIVNVLVSPPHGPVLFPALRYLDLSTTNVRLDAVLAALLRNHTRLEHLVLDRVNLFGFTAREKGTELCRDLGGLCISAGLNRGKERERAIAAWDLAERTRLAEAEAALRRERAINNAHDGSEAARAAVAEEAMRDEMQRNIALARSRRGHRSAGHSTISLRDRPARRGGAAASTTISPADIPAADRAYFVLPPLPSLKTMSIGGEAPLISTFRVSTWEDQFHAGWRDGLSKLSGWAAHVADKYERAVKRSDEWKEWHARNSGDKDKTDAKGKTKGKAKALPADKARPPLDVRLYRFGTVDEPVAEHDRVDPTVGLIEVHPERARDYLDVYKDAVAEADMYTHSQAVRPPCVFCTVPDCEGPRRRGEEGARVDGRGGTGKAHKEGCGHHS</sequence>
<evidence type="ECO:0000313" key="2">
    <source>
        <dbReference type="EMBL" id="RSH84686.1"/>
    </source>
</evidence>
<organism evidence="2 3">
    <name type="scientific">Apiotrichum porosum</name>
    <dbReference type="NCBI Taxonomy" id="105984"/>
    <lineage>
        <taxon>Eukaryota</taxon>
        <taxon>Fungi</taxon>
        <taxon>Dikarya</taxon>
        <taxon>Basidiomycota</taxon>
        <taxon>Agaricomycotina</taxon>
        <taxon>Tremellomycetes</taxon>
        <taxon>Trichosporonales</taxon>
        <taxon>Trichosporonaceae</taxon>
        <taxon>Apiotrichum</taxon>
    </lineage>
</organism>
<dbReference type="RefSeq" id="XP_028478134.1">
    <property type="nucleotide sequence ID" value="XM_028621682.1"/>
</dbReference>
<dbReference type="GeneID" id="39590753"/>
<evidence type="ECO:0008006" key="4">
    <source>
        <dbReference type="Google" id="ProtNLM"/>
    </source>
</evidence>
<dbReference type="EMBL" id="RSCE01000003">
    <property type="protein sequence ID" value="RSH84686.1"/>
    <property type="molecule type" value="Genomic_DNA"/>
</dbReference>
<feature type="compositionally biased region" description="Basic and acidic residues" evidence="1">
    <location>
        <begin position="635"/>
        <end position="651"/>
    </location>
</feature>
<accession>A0A427Y0N5</accession>
<feature type="region of interest" description="Disordered" evidence="1">
    <location>
        <begin position="525"/>
        <end position="554"/>
    </location>
</feature>
<comment type="caution">
    <text evidence="2">The sequence shown here is derived from an EMBL/GenBank/DDBJ whole genome shotgun (WGS) entry which is preliminary data.</text>
</comment>
<feature type="region of interest" description="Disordered" evidence="1">
    <location>
        <begin position="741"/>
        <end position="769"/>
    </location>
</feature>
<feature type="compositionally biased region" description="Acidic residues" evidence="1">
    <location>
        <begin position="295"/>
        <end position="306"/>
    </location>
</feature>
<dbReference type="Proteomes" id="UP000279236">
    <property type="component" value="Unassembled WGS sequence"/>
</dbReference>
<evidence type="ECO:0000256" key="1">
    <source>
        <dbReference type="SAM" id="MobiDB-lite"/>
    </source>
</evidence>
<gene>
    <name evidence="2" type="ORF">EHS24_006210</name>
</gene>
<evidence type="ECO:0000313" key="3">
    <source>
        <dbReference type="Proteomes" id="UP000279236"/>
    </source>
</evidence>